<comment type="caution">
    <text evidence="2">The sequence shown here is derived from an EMBL/GenBank/DDBJ whole genome shotgun (WGS) entry which is preliminary data.</text>
</comment>
<evidence type="ECO:0000256" key="1">
    <source>
        <dbReference type="SAM" id="SignalP"/>
    </source>
</evidence>
<evidence type="ECO:0008006" key="4">
    <source>
        <dbReference type="Google" id="ProtNLM"/>
    </source>
</evidence>
<dbReference type="AlphaFoldDB" id="A0AA88AJC9"/>
<name>A0AA88AJC9_FICCA</name>
<evidence type="ECO:0000313" key="2">
    <source>
        <dbReference type="EMBL" id="GMN53734.1"/>
    </source>
</evidence>
<accession>A0AA88AJC9</accession>
<sequence>MRIPSIFHGALLGLWLCLFVLSFCNATSDKIEESKTTEAVGIKEEKSFFSHEPIFKKHHDFFHHPLPSFKKPYIKHIPIYKPAPHPVPIYKPKPTPVPVPIYKPKPHPIPVYKPKPTPVPIYIPKPVYTPYPHPVPVFKKPSFHDHPIFKKPLPPYFSHPKKPCPPFSP</sequence>
<keyword evidence="1" id="KW-0732">Signal</keyword>
<feature type="chain" id="PRO_5041641232" description="Proline-rich protein 4-like" evidence="1">
    <location>
        <begin position="27"/>
        <end position="169"/>
    </location>
</feature>
<dbReference type="EMBL" id="BTGU01000047">
    <property type="protein sequence ID" value="GMN53734.1"/>
    <property type="molecule type" value="Genomic_DNA"/>
</dbReference>
<feature type="signal peptide" evidence="1">
    <location>
        <begin position="1"/>
        <end position="26"/>
    </location>
</feature>
<dbReference type="Proteomes" id="UP001187192">
    <property type="component" value="Unassembled WGS sequence"/>
</dbReference>
<protein>
    <recommendedName>
        <fullName evidence="4">Proline-rich protein 4-like</fullName>
    </recommendedName>
</protein>
<keyword evidence="3" id="KW-1185">Reference proteome</keyword>
<proteinExistence type="predicted"/>
<organism evidence="2 3">
    <name type="scientific">Ficus carica</name>
    <name type="common">Common fig</name>
    <dbReference type="NCBI Taxonomy" id="3494"/>
    <lineage>
        <taxon>Eukaryota</taxon>
        <taxon>Viridiplantae</taxon>
        <taxon>Streptophyta</taxon>
        <taxon>Embryophyta</taxon>
        <taxon>Tracheophyta</taxon>
        <taxon>Spermatophyta</taxon>
        <taxon>Magnoliopsida</taxon>
        <taxon>eudicotyledons</taxon>
        <taxon>Gunneridae</taxon>
        <taxon>Pentapetalae</taxon>
        <taxon>rosids</taxon>
        <taxon>fabids</taxon>
        <taxon>Rosales</taxon>
        <taxon>Moraceae</taxon>
        <taxon>Ficeae</taxon>
        <taxon>Ficus</taxon>
    </lineage>
</organism>
<evidence type="ECO:0000313" key="3">
    <source>
        <dbReference type="Proteomes" id="UP001187192"/>
    </source>
</evidence>
<gene>
    <name evidence="2" type="ORF">TIFTF001_022874</name>
</gene>
<reference evidence="2" key="1">
    <citation type="submission" date="2023-07" db="EMBL/GenBank/DDBJ databases">
        <title>draft genome sequence of fig (Ficus carica).</title>
        <authorList>
            <person name="Takahashi T."/>
            <person name="Nishimura K."/>
        </authorList>
    </citation>
    <scope>NUCLEOTIDE SEQUENCE</scope>
</reference>